<evidence type="ECO:0000313" key="3">
    <source>
        <dbReference type="Proteomes" id="UP001316803"/>
    </source>
</evidence>
<feature type="compositionally biased region" description="Polar residues" evidence="1">
    <location>
        <begin position="53"/>
        <end position="70"/>
    </location>
</feature>
<proteinExistence type="predicted"/>
<feature type="compositionally biased region" description="Basic and acidic residues" evidence="1">
    <location>
        <begin position="155"/>
        <end position="172"/>
    </location>
</feature>
<protein>
    <submittedName>
        <fullName evidence="2">Uncharacterized protein</fullName>
    </submittedName>
</protein>
<feature type="region of interest" description="Disordered" evidence="1">
    <location>
        <begin position="206"/>
        <end position="226"/>
    </location>
</feature>
<comment type="caution">
    <text evidence="2">The sequence shown here is derived from an EMBL/GenBank/DDBJ whole genome shotgun (WGS) entry which is preliminary data.</text>
</comment>
<feature type="region of interest" description="Disordered" evidence="1">
    <location>
        <begin position="111"/>
        <end position="137"/>
    </location>
</feature>
<keyword evidence="3" id="KW-1185">Reference proteome</keyword>
<organism evidence="2 3">
    <name type="scientific">Knufia fluminis</name>
    <dbReference type="NCBI Taxonomy" id="191047"/>
    <lineage>
        <taxon>Eukaryota</taxon>
        <taxon>Fungi</taxon>
        <taxon>Dikarya</taxon>
        <taxon>Ascomycota</taxon>
        <taxon>Pezizomycotina</taxon>
        <taxon>Eurotiomycetes</taxon>
        <taxon>Chaetothyriomycetidae</taxon>
        <taxon>Chaetothyriales</taxon>
        <taxon>Trichomeriaceae</taxon>
        <taxon>Knufia</taxon>
    </lineage>
</organism>
<feature type="region of interest" description="Disordered" evidence="1">
    <location>
        <begin position="150"/>
        <end position="190"/>
    </location>
</feature>
<sequence length="226" mass="24801">MSTLRGILREYNLISPEKERTGHVDIHPSQRSIVIASTGTIPRIIQFPKTTYAHAQSSQQPHRSQGTNHLATRHTGKAQDGLAMETAVPGRNGQPPAAGNHLRLRNGTIGTVEPKTGAWTRISPSRPVEQNTDAGDNANDAVAELVSRLSSVGMEDNHSTSVEKRAESDRVMKLSTTPAKPRASLDGPIDHKHVRHWEPLRPVLMLDNDEYSSEEDEDGDSEMKEA</sequence>
<dbReference type="EMBL" id="JAKLMC020000036">
    <property type="protein sequence ID" value="KAK5949392.1"/>
    <property type="molecule type" value="Genomic_DNA"/>
</dbReference>
<dbReference type="Proteomes" id="UP001316803">
    <property type="component" value="Unassembled WGS sequence"/>
</dbReference>
<feature type="compositionally biased region" description="Acidic residues" evidence="1">
    <location>
        <begin position="207"/>
        <end position="220"/>
    </location>
</feature>
<reference evidence="2 3" key="1">
    <citation type="submission" date="2022-12" db="EMBL/GenBank/DDBJ databases">
        <title>Genomic features and morphological characterization of a novel Knufia sp. strain isolated from spacecraft assembly facility.</title>
        <authorList>
            <person name="Teixeira M."/>
            <person name="Chander A.M."/>
            <person name="Stajich J.E."/>
            <person name="Venkateswaran K."/>
        </authorList>
    </citation>
    <scope>NUCLEOTIDE SEQUENCE [LARGE SCALE GENOMIC DNA]</scope>
    <source>
        <strain evidence="2 3">FJI-L2-BK-P2</strain>
    </source>
</reference>
<evidence type="ECO:0000256" key="1">
    <source>
        <dbReference type="SAM" id="MobiDB-lite"/>
    </source>
</evidence>
<name>A0AAN8EFB3_9EURO</name>
<dbReference type="AlphaFoldDB" id="A0AAN8EFB3"/>
<feature type="region of interest" description="Disordered" evidence="1">
    <location>
        <begin position="52"/>
        <end position="76"/>
    </location>
</feature>
<evidence type="ECO:0000313" key="2">
    <source>
        <dbReference type="EMBL" id="KAK5949392.1"/>
    </source>
</evidence>
<accession>A0AAN8EFB3</accession>
<gene>
    <name evidence="2" type="ORF">OHC33_009565</name>
</gene>